<evidence type="ECO:0000313" key="2">
    <source>
        <dbReference type="Proteomes" id="UP000252139"/>
    </source>
</evidence>
<proteinExistence type="predicted"/>
<protein>
    <submittedName>
        <fullName evidence="1">Uncharacterized protein</fullName>
    </submittedName>
</protein>
<keyword evidence="2" id="KW-1185">Reference proteome</keyword>
<reference evidence="1 2" key="1">
    <citation type="journal article" date="2018" name="G3 (Bethesda)">
        <title>Phylogenetic and Phylogenomic Definition of Rhizopus Species.</title>
        <authorList>
            <person name="Gryganskyi A.P."/>
            <person name="Golan J."/>
            <person name="Dolatabadi S."/>
            <person name="Mondo S."/>
            <person name="Robb S."/>
            <person name="Idnurm A."/>
            <person name="Muszewska A."/>
            <person name="Steczkiewicz K."/>
            <person name="Masonjones S."/>
            <person name="Liao H.L."/>
            <person name="Gajdeczka M.T."/>
            <person name="Anike F."/>
            <person name="Vuek A."/>
            <person name="Anishchenko I.M."/>
            <person name="Voigt K."/>
            <person name="de Hoog G.S."/>
            <person name="Smith M.E."/>
            <person name="Heitman J."/>
            <person name="Vilgalys R."/>
            <person name="Stajich J.E."/>
        </authorList>
    </citation>
    <scope>NUCLEOTIDE SEQUENCE [LARGE SCALE GENOMIC DNA]</scope>
    <source>
        <strain evidence="1 2">CBS 357.93</strain>
    </source>
</reference>
<gene>
    <name evidence="1" type="ORF">CU097_014867</name>
</gene>
<dbReference type="EMBL" id="PJQL01000335">
    <property type="protein sequence ID" value="RCH96810.1"/>
    <property type="molecule type" value="Genomic_DNA"/>
</dbReference>
<name>A0A367K3S0_RHIAZ</name>
<comment type="caution">
    <text evidence="1">The sequence shown here is derived from an EMBL/GenBank/DDBJ whole genome shotgun (WGS) entry which is preliminary data.</text>
</comment>
<evidence type="ECO:0000313" key="1">
    <source>
        <dbReference type="EMBL" id="RCH96810.1"/>
    </source>
</evidence>
<sequence>IMITHSQAACVFFGDLLTPENEVLNEAKIAAYPDVELCYIDVPTEPFLVARCRINFFPFRYKRYRRAELGPLSRIIEEANEEIECETNNKVILQNIANYQSKYECFIDKKKDDGFKVVGYVRKSPCGLSNDALKDNLQKMIEYLRERSLVEFVYASPQSCAGSPINSRDMYNTIEDLEKMELRHFTGST</sequence>
<dbReference type="OrthoDB" id="2272036at2759"/>
<accession>A0A367K3S0</accession>
<dbReference type="Proteomes" id="UP000252139">
    <property type="component" value="Unassembled WGS sequence"/>
</dbReference>
<organism evidence="1 2">
    <name type="scientific">Rhizopus azygosporus</name>
    <name type="common">Rhizopus microsporus var. azygosporus</name>
    <dbReference type="NCBI Taxonomy" id="86630"/>
    <lineage>
        <taxon>Eukaryota</taxon>
        <taxon>Fungi</taxon>
        <taxon>Fungi incertae sedis</taxon>
        <taxon>Mucoromycota</taxon>
        <taxon>Mucoromycotina</taxon>
        <taxon>Mucoromycetes</taxon>
        <taxon>Mucorales</taxon>
        <taxon>Mucorineae</taxon>
        <taxon>Rhizopodaceae</taxon>
        <taxon>Rhizopus</taxon>
    </lineage>
</organism>
<feature type="non-terminal residue" evidence="1">
    <location>
        <position position="1"/>
    </location>
</feature>
<dbReference type="AlphaFoldDB" id="A0A367K3S0"/>